<keyword evidence="6" id="KW-0547">Nucleotide-binding</keyword>
<dbReference type="FunFam" id="1.10.287.2620:FF:000002">
    <property type="entry name" value="Dynein heavy chain 2, axonemal"/>
    <property type="match status" value="1"/>
</dbReference>
<evidence type="ECO:0000256" key="10">
    <source>
        <dbReference type="ARBA" id="ARBA00023069"/>
    </source>
</evidence>
<dbReference type="GO" id="GO:0007018">
    <property type="term" value="P:microtubule-based movement"/>
    <property type="evidence" value="ECO:0007669"/>
    <property type="project" value="InterPro"/>
</dbReference>
<evidence type="ECO:0000313" key="20">
    <source>
        <dbReference type="WBParaSite" id="SSLN_0000435401-mRNA-1"/>
    </source>
</evidence>
<keyword evidence="7" id="KW-0067">ATP-binding</keyword>
<dbReference type="FunFam" id="3.20.180.20:FF:000003">
    <property type="entry name" value="Dynein heavy chain 12, axonemal"/>
    <property type="match status" value="1"/>
</dbReference>
<feature type="domain" description="Dynein heavy chain AAA module D4" evidence="17">
    <location>
        <begin position="2331"/>
        <end position="2520"/>
    </location>
</feature>
<evidence type="ECO:0000256" key="11">
    <source>
        <dbReference type="ARBA" id="ARBA00023175"/>
    </source>
</evidence>
<dbReference type="GO" id="GO:0005930">
    <property type="term" value="C:axoneme"/>
    <property type="evidence" value="ECO:0007669"/>
    <property type="project" value="UniProtKB-SubCell"/>
</dbReference>
<dbReference type="Gene3D" id="1.10.8.710">
    <property type="match status" value="1"/>
</dbReference>
<dbReference type="Pfam" id="PF17857">
    <property type="entry name" value="AAA_lid_1"/>
    <property type="match status" value="1"/>
</dbReference>
<organism evidence="20">
    <name type="scientific">Schistocephalus solidus</name>
    <name type="common">Tapeworm</name>
    <dbReference type="NCBI Taxonomy" id="70667"/>
    <lineage>
        <taxon>Eukaryota</taxon>
        <taxon>Metazoa</taxon>
        <taxon>Spiralia</taxon>
        <taxon>Lophotrochozoa</taxon>
        <taxon>Platyhelminthes</taxon>
        <taxon>Cestoda</taxon>
        <taxon>Eucestoda</taxon>
        <taxon>Diphyllobothriidea</taxon>
        <taxon>Diphyllobothriidae</taxon>
        <taxon>Schistocephalus</taxon>
    </lineage>
</organism>
<comment type="similarity">
    <text evidence="2">Belongs to the dynein heavy chain family.</text>
</comment>
<evidence type="ECO:0000256" key="14">
    <source>
        <dbReference type="SAM" id="MobiDB-lite"/>
    </source>
</evidence>
<reference evidence="20" key="1">
    <citation type="submission" date="2016-06" db="UniProtKB">
        <authorList>
            <consortium name="WormBaseParasite"/>
        </authorList>
    </citation>
    <scope>IDENTIFICATION</scope>
</reference>
<dbReference type="InterPro" id="IPR041466">
    <property type="entry name" value="Dynein_AAA5_ext"/>
</dbReference>
<dbReference type="Gene3D" id="1.20.58.1120">
    <property type="match status" value="1"/>
</dbReference>
<dbReference type="PANTHER" id="PTHR22878:SF71">
    <property type="entry name" value="DYNEIN, AXONEMAL, HEAVY CHAIN 3"/>
    <property type="match status" value="1"/>
</dbReference>
<dbReference type="InterPro" id="IPR027417">
    <property type="entry name" value="P-loop_NTPase"/>
</dbReference>
<dbReference type="InterPro" id="IPR013602">
    <property type="entry name" value="Dynein_heavy_linker"/>
</dbReference>
<feature type="compositionally biased region" description="Basic and acidic residues" evidence="14">
    <location>
        <begin position="71"/>
        <end position="86"/>
    </location>
</feature>
<evidence type="ECO:0000256" key="1">
    <source>
        <dbReference type="ARBA" id="ARBA00004430"/>
    </source>
</evidence>
<feature type="domain" description="Dynein heavy chain linker" evidence="15">
    <location>
        <begin position="763"/>
        <end position="1168"/>
    </location>
</feature>
<dbReference type="Pfam" id="PF12780">
    <property type="entry name" value="AAA_8"/>
    <property type="match status" value="1"/>
</dbReference>
<dbReference type="SUPFAM" id="SSF52540">
    <property type="entry name" value="P-loop containing nucleoside triphosphate hydrolases"/>
    <property type="match status" value="4"/>
</dbReference>
<dbReference type="Pfam" id="PF12775">
    <property type="entry name" value="AAA_7"/>
    <property type="match status" value="2"/>
</dbReference>
<dbReference type="InterPro" id="IPR026983">
    <property type="entry name" value="DHC"/>
</dbReference>
<dbReference type="GO" id="GO:0051959">
    <property type="term" value="F:dynein light intermediate chain binding"/>
    <property type="evidence" value="ECO:0007669"/>
    <property type="project" value="InterPro"/>
</dbReference>
<keyword evidence="11" id="KW-0505">Motor protein</keyword>
<dbReference type="Gene3D" id="1.10.472.130">
    <property type="match status" value="1"/>
</dbReference>
<evidence type="ECO:0000259" key="15">
    <source>
        <dbReference type="Pfam" id="PF08393"/>
    </source>
</evidence>
<keyword evidence="10" id="KW-0969">Cilium</keyword>
<evidence type="ECO:0000256" key="7">
    <source>
        <dbReference type="ARBA" id="ARBA00022840"/>
    </source>
</evidence>
<evidence type="ECO:0000256" key="2">
    <source>
        <dbReference type="ARBA" id="ARBA00008887"/>
    </source>
</evidence>
<feature type="domain" description="Dynein heavy chain AAA 5 extension" evidence="18">
    <location>
        <begin position="1793"/>
        <end position="1941"/>
    </location>
</feature>
<evidence type="ECO:0000256" key="12">
    <source>
        <dbReference type="ARBA" id="ARBA00023212"/>
    </source>
</evidence>
<feature type="region of interest" description="Disordered" evidence="14">
    <location>
        <begin position="55"/>
        <end position="90"/>
    </location>
</feature>
<evidence type="ECO:0000256" key="9">
    <source>
        <dbReference type="ARBA" id="ARBA00023054"/>
    </source>
</evidence>
<dbReference type="InterPro" id="IPR041589">
    <property type="entry name" value="DNAH3_AAA_lid_1"/>
</dbReference>
<keyword evidence="8" id="KW-0243">Dynein</keyword>
<dbReference type="Pfam" id="PF17852">
    <property type="entry name" value="Dynein_AAA_lid"/>
    <property type="match status" value="1"/>
</dbReference>
<keyword evidence="9" id="KW-0175">Coiled coil</keyword>
<dbReference type="Gene3D" id="3.40.50.300">
    <property type="entry name" value="P-loop containing nucleotide triphosphate hydrolases"/>
    <property type="match status" value="4"/>
</dbReference>
<keyword evidence="12" id="KW-0206">Cytoskeleton</keyword>
<dbReference type="Gene3D" id="1.10.287.2620">
    <property type="match status" value="1"/>
</dbReference>
<dbReference type="Gene3D" id="3.20.180.20">
    <property type="entry name" value="Dynein heavy chain, N-terminal domain 2"/>
    <property type="match status" value="1"/>
</dbReference>
<keyword evidence="3" id="KW-0963">Cytoplasm</keyword>
<evidence type="ECO:0000259" key="19">
    <source>
        <dbReference type="Pfam" id="PF17857"/>
    </source>
</evidence>
<evidence type="ECO:0000256" key="6">
    <source>
        <dbReference type="ARBA" id="ARBA00022741"/>
    </source>
</evidence>
<dbReference type="InterPro" id="IPR035699">
    <property type="entry name" value="AAA_6"/>
</dbReference>
<evidence type="ECO:0000256" key="8">
    <source>
        <dbReference type="ARBA" id="ARBA00023017"/>
    </source>
</evidence>
<dbReference type="FunFam" id="1.10.8.710:FF:000004">
    <property type="entry name" value="Dynein axonemal heavy chain 6"/>
    <property type="match status" value="1"/>
</dbReference>
<dbReference type="GO" id="GO:0045505">
    <property type="term" value="F:dynein intermediate chain binding"/>
    <property type="evidence" value="ECO:0007669"/>
    <property type="project" value="InterPro"/>
</dbReference>
<keyword evidence="5" id="KW-0677">Repeat</keyword>
<accession>A0A183SJ12</accession>
<dbReference type="FunFam" id="1.20.140.100:FF:000004">
    <property type="entry name" value="Dynein axonemal heavy chain 6"/>
    <property type="match status" value="1"/>
</dbReference>
<feature type="domain" description="Dynein heavy chain 3 AAA+ lid" evidence="19">
    <location>
        <begin position="2178"/>
        <end position="2273"/>
    </location>
</feature>
<dbReference type="InterPro" id="IPR042222">
    <property type="entry name" value="Dynein_2_N"/>
</dbReference>
<dbReference type="Pfam" id="PF12774">
    <property type="entry name" value="AAA_6"/>
    <property type="match status" value="1"/>
</dbReference>
<evidence type="ECO:0000259" key="16">
    <source>
        <dbReference type="Pfam" id="PF12774"/>
    </source>
</evidence>
<dbReference type="FunFam" id="3.40.50.300:FF:002141">
    <property type="entry name" value="Dynein heavy chain"/>
    <property type="match status" value="1"/>
</dbReference>
<dbReference type="FunFam" id="3.40.50.300:FF:000044">
    <property type="entry name" value="Dynein heavy chain 5, axonemal"/>
    <property type="match status" value="1"/>
</dbReference>
<keyword evidence="13" id="KW-0966">Cell projection</keyword>
<sequence length="2564" mass="293427">MVFMVNRNAEHPPLIAQFTMTRAAPFKDQRFHRPPSQTIGSNFSPAAAHLQLDRLPQVKVAPLPSKPPKRPRMEKPDETGATERPRSPFSQLNEMKMQETAFRMRVCEPSERDVDAFNILQIPPALQRLRYYMTDGIPGDMLAKPPDRLWTELKRLVPEKLVVAWKSLHDDLLGEIGQGYEMAVRRAIVEYILMDPDERRRLFVEWLAVPHPIYVIRPPVPWHESIVSSSTFCANNLYVPTAMSLALNVLWHTKYAHLRFVDINSLRNLKNPLPPADFEAMLSKHSFTTREILRKEWIPDCAKAFIERRSTWCHLLPETSMGSTAKVHKFFACIEALMSLQLRSIVEASIYELTEFLEEYKSPNGFPANYDEMLFLKRPVLLIKLRIAEPKIVYVPSLRDIRESLLRCFQTITNAATNLPRVEVELFPEMMNQPIYIRSVLFQESLVTKSTERSLHVFRLNSSGPRQYLDLYRVYGNLLNNKAEMELRNFIKERHILLQTKKDFNKKGAVLNVDDPFYLQLQESFGNVIRQLDAYRDLKRQFLELRYTVPLSLFCLDCENLNKDLLARASKLYNILTNFELDEARDAHRGICRRYDEITNKLSETPGTTEDLVALQEYCKEVSNKTVFKLKEEVTEAAIHLRFILDFAFMSEDDIKLNSTLFYWPQNVIDVLDVANNRLNGLRENAEETLRARVAALEKAISSSSGSIEQMQKREVLSNDEINRANGMLDAFDAMLQGFTDEADAIIREEQLLQFEESSFPEIQEMKKAMLPYNRLWRTARDFDIKSKEWLRSPYDKVDAMEVESLISDMYKLIHKLTKTLIDQPGSLKVAQKLRTKIERFQEFIPTMQVVCNPGLKARHWDRMSDVVGFDIKPQPDTTLVTFLEYGLKDHLERLEEIGASAAKEHQLETTMKKMKEDWKNMSFELLPYRDTGVCILSAVDDIQVLLDDHIIKAQTMRSSPYIKPFEIEMKKWEDKLISMNSILDVWLKVQATWLYLEPIFSSEDILAQMPEEGRKFGVVDVLWREVMAESVRNPSCLVATDQRDMLRRLTDANILLEEIQKGLNDYLEKKRLFFPRFFFLSNDELLEILSETKDPSRVQPHLKKCFEGISRLVLTEQQEITGMISSEGEVVPFANKLYPAKAKGMVEKWLLQVEAMMIASLRKVIGDSVTAYMSTPREKWVLDWPGQVVLCVSCIFWTSEVQQAILDGKLPEQKAKCDKQIDDIVDLVRGPLTSGERLTLGALTVLDVHARDVLGHLAEAQVNSITSFEWLSQLRYVFSAENNNDVYVQLITTELSYGYEYLGNSPRLVITPLTDRCYRTLMGAIKLNLGGAPEGPAGTGKTETSKDLAKAVAKQCVVFNCSDGLDYRAMGKFFKGLAQAGAWACFDEFNRIELEVLSVVAQQILCIQIAIAQKLKRFVFEGTELSLNPTCTIFITMNPGYAGRQELPDNLKVLFRAVAMMVPDYALIGEISLYSMGFVHAKTLASKIVATYKLCSEQLSSQHHYDYGMRAVKSVLTAAGNLRQKYPDEEEAKLVLKAIKDVNLPKFLAQDIPLFEGIISDLFPGVHLSGGDYDAFFAAVKDQLASRKLQPVPWYLEKILQVYEMILVRHGLMIVGDPLSGKTQSYQTLAMAITQLAETEPSAMETPVNYGIINPKSITMGQLYGQFDPVSHEWSDGVLAVMFRDFATAQDDNRRWILFDGPVDAVWIENMNTVLDDNKKLCLMSGEIISMSKTMNLIFEPADLEQASPATVSRCGMIFMEPSQLGWRPMVHSYLQHDLPPVLNEEHRELVKDLFEWLVDPCLECVSFHCSQLMPVSELHAVKQLITLFDSLLDEMRDLGVQTLQMDEEKREDEANVVMALSEQTITLWLQGLFIFSVIWSIGSALPQASRLKFDEILRDLMGGEKPQSIKLTKSNSIPERLTVYDFFFEKKATGAWVEWGARLSMPELPADAKPQDMIVPTVETMRMSFFLELYLSHRIPFLVVGQTANLTQDIIMSRLDRRRKGVFGPAPGKQCIVFVDDLNMPAKEIYGAQPPIELLRMWIDHGYWFDIRDNTKQNLVDVLVSASPPDEKIVQQLPAQHFLLSHRKAAECFCEEEEEEEEEEETEVAATLFLAAMGPPGGGRNEITTRFTRHLNVLGVNESDDATMNRIFSVIVDIHFNRGYEAHFQRLSKVMVQATLVAYKAAMNSFLPTPAKSHYVFNLRDFARVIRGALLVPPAQMKEGEKLIRLWVHEVYRVFYDRLTLDSDRDRWFEIVKETLANVFKTSMDKVLGHLSTSGRVEDSDIRNLMFGDYMSDELVYDEVTDLNDLSRRMKAFLDDYNSISKTPMNLVLFKFAMEHISRVARVLKQDNGHALLVGVGGSGRQSAARLAAHMSDFEFFTIEISRNYGVNEWHDDLKRLLVKAGVTCKPTVFFFSDGQIKKESFMEDLSMLLNSGDLPNLFPADEKAEILDKMQNIARGEGRKIDSTPLAMYNFFIEKVRKNLHIVLEMSPIGDSFRTRLRMFPSLINCCTIDWFQVRLLSSWEFFEEILNALIHSGCNTAGSECFVLYTIGKFKSVMRT</sequence>
<dbReference type="PANTHER" id="PTHR22878">
    <property type="entry name" value="DYNEIN HEAVY CHAIN 6, AXONEMAL-LIKE-RELATED"/>
    <property type="match status" value="1"/>
</dbReference>
<protein>
    <submittedName>
        <fullName evidence="20">Dynein heavy chain 3, axonemal</fullName>
    </submittedName>
</protein>
<evidence type="ECO:0000256" key="4">
    <source>
        <dbReference type="ARBA" id="ARBA00022701"/>
    </source>
</evidence>
<dbReference type="GO" id="GO:0005874">
    <property type="term" value="C:microtubule"/>
    <property type="evidence" value="ECO:0007669"/>
    <property type="project" value="UniProtKB-KW"/>
</dbReference>
<evidence type="ECO:0000259" key="17">
    <source>
        <dbReference type="Pfam" id="PF12780"/>
    </source>
</evidence>
<dbReference type="InterPro" id="IPR043157">
    <property type="entry name" value="Dynein_AAA1S"/>
</dbReference>
<dbReference type="GO" id="GO:0005524">
    <property type="term" value="F:ATP binding"/>
    <property type="evidence" value="ECO:0007669"/>
    <property type="project" value="UniProtKB-KW"/>
</dbReference>
<evidence type="ECO:0000256" key="5">
    <source>
        <dbReference type="ARBA" id="ARBA00022737"/>
    </source>
</evidence>
<evidence type="ECO:0000256" key="3">
    <source>
        <dbReference type="ARBA" id="ARBA00022490"/>
    </source>
</evidence>
<evidence type="ECO:0000259" key="18">
    <source>
        <dbReference type="Pfam" id="PF17852"/>
    </source>
</evidence>
<dbReference type="InterPro" id="IPR042228">
    <property type="entry name" value="Dynein_linker_3"/>
</dbReference>
<dbReference type="Gene3D" id="1.20.920.30">
    <property type="match status" value="1"/>
</dbReference>
<dbReference type="FunFam" id="3.40.50.300:FF:001328">
    <property type="entry name" value="Dynein heavy chain 6, axonemal"/>
    <property type="match status" value="1"/>
</dbReference>
<name>A0A183SJ12_SCHSO</name>
<evidence type="ECO:0000256" key="13">
    <source>
        <dbReference type="ARBA" id="ARBA00023273"/>
    </source>
</evidence>
<dbReference type="GO" id="GO:0030286">
    <property type="term" value="C:dynein complex"/>
    <property type="evidence" value="ECO:0007669"/>
    <property type="project" value="UniProtKB-KW"/>
</dbReference>
<dbReference type="WBParaSite" id="SSLN_0000435401-mRNA-1">
    <property type="protein sequence ID" value="SSLN_0000435401-mRNA-1"/>
    <property type="gene ID" value="SSLN_0000435401"/>
</dbReference>
<proteinExistence type="inferred from homology"/>
<dbReference type="FunFam" id="1.20.920.30:FF:000002">
    <property type="entry name" value="Dynein axonemal heavy chain 3"/>
    <property type="match status" value="1"/>
</dbReference>
<comment type="subcellular location">
    <subcellularLocation>
        <location evidence="1">Cytoplasm</location>
        <location evidence="1">Cytoskeleton</location>
        <location evidence="1">Cilium axoneme</location>
    </subcellularLocation>
</comment>
<dbReference type="Pfam" id="PF08393">
    <property type="entry name" value="DHC_N2"/>
    <property type="match status" value="1"/>
</dbReference>
<feature type="domain" description="Dynein heavy chain hydrolytic ATP-binding dynein motor region" evidence="16">
    <location>
        <begin position="1298"/>
        <end position="1624"/>
    </location>
</feature>
<keyword evidence="4" id="KW-0493">Microtubule</keyword>
<dbReference type="FunFam" id="1.20.58.1120:FF:000005">
    <property type="entry name" value="Dynein, axonemal, heavy chain 12"/>
    <property type="match status" value="1"/>
</dbReference>
<dbReference type="InterPro" id="IPR024317">
    <property type="entry name" value="Dynein_heavy_chain_D4_dom"/>
</dbReference>
<dbReference type="Gene3D" id="1.20.140.100">
    <property type="entry name" value="Dynein heavy chain, N-terminal domain 2"/>
    <property type="match status" value="1"/>
</dbReference>